<dbReference type="AlphaFoldDB" id="A0A565AX42"/>
<protein>
    <submittedName>
        <fullName evidence="2">Uncharacterized protein</fullName>
    </submittedName>
</protein>
<feature type="region of interest" description="Disordered" evidence="1">
    <location>
        <begin position="46"/>
        <end position="76"/>
    </location>
</feature>
<proteinExistence type="predicted"/>
<feature type="compositionally biased region" description="Polar residues" evidence="1">
    <location>
        <begin position="49"/>
        <end position="67"/>
    </location>
</feature>
<dbReference type="EMBL" id="CABITT030000002">
    <property type="protein sequence ID" value="VVA93942.1"/>
    <property type="molecule type" value="Genomic_DNA"/>
</dbReference>
<sequence length="76" mass="8583">MGRKPLKKLNIGGALSDHDEPHLQQTDKKERTSDLATSRLSFILKDHNNVQPRSRRALSTTENSTSRCQEESGAMY</sequence>
<feature type="compositionally biased region" description="Basic and acidic residues" evidence="1">
    <location>
        <begin position="16"/>
        <end position="33"/>
    </location>
</feature>
<keyword evidence="3" id="KW-1185">Reference proteome</keyword>
<feature type="region of interest" description="Disordered" evidence="1">
    <location>
        <begin position="1"/>
        <end position="34"/>
    </location>
</feature>
<organism evidence="2 3">
    <name type="scientific">Arabis nemorensis</name>
    <dbReference type="NCBI Taxonomy" id="586526"/>
    <lineage>
        <taxon>Eukaryota</taxon>
        <taxon>Viridiplantae</taxon>
        <taxon>Streptophyta</taxon>
        <taxon>Embryophyta</taxon>
        <taxon>Tracheophyta</taxon>
        <taxon>Spermatophyta</taxon>
        <taxon>Magnoliopsida</taxon>
        <taxon>eudicotyledons</taxon>
        <taxon>Gunneridae</taxon>
        <taxon>Pentapetalae</taxon>
        <taxon>rosids</taxon>
        <taxon>malvids</taxon>
        <taxon>Brassicales</taxon>
        <taxon>Brassicaceae</taxon>
        <taxon>Arabideae</taxon>
        <taxon>Arabis</taxon>
    </lineage>
</organism>
<comment type="caution">
    <text evidence="2">The sequence shown here is derived from an EMBL/GenBank/DDBJ whole genome shotgun (WGS) entry which is preliminary data.</text>
</comment>
<dbReference type="Proteomes" id="UP000489600">
    <property type="component" value="Unassembled WGS sequence"/>
</dbReference>
<name>A0A565AX42_9BRAS</name>
<evidence type="ECO:0000313" key="2">
    <source>
        <dbReference type="EMBL" id="VVA93942.1"/>
    </source>
</evidence>
<accession>A0A565AX42</accession>
<reference evidence="2" key="1">
    <citation type="submission" date="2019-07" db="EMBL/GenBank/DDBJ databases">
        <authorList>
            <person name="Dittberner H."/>
        </authorList>
    </citation>
    <scope>NUCLEOTIDE SEQUENCE [LARGE SCALE GENOMIC DNA]</scope>
</reference>
<evidence type="ECO:0000256" key="1">
    <source>
        <dbReference type="SAM" id="MobiDB-lite"/>
    </source>
</evidence>
<evidence type="ECO:0000313" key="3">
    <source>
        <dbReference type="Proteomes" id="UP000489600"/>
    </source>
</evidence>
<gene>
    <name evidence="2" type="ORF">ANE_LOCUS4387</name>
</gene>